<dbReference type="SUPFAM" id="SSF81442">
    <property type="entry name" value="Cytochrome c oxidase subunit I-like"/>
    <property type="match status" value="1"/>
</dbReference>
<keyword evidence="6" id="KW-0679">Respiratory chain</keyword>
<reference evidence="17 18" key="1">
    <citation type="submission" date="2018-04" db="EMBL/GenBank/DDBJ databases">
        <title>Genomic Encyclopedia of Archaeal and Bacterial Type Strains, Phase II (KMG-II): from individual species to whole genera.</title>
        <authorList>
            <person name="Goeker M."/>
        </authorList>
    </citation>
    <scope>NUCLEOTIDE SEQUENCE [LARGE SCALE GENOMIC DNA]</scope>
    <source>
        <strain evidence="17 18">DSM 28823</strain>
    </source>
</reference>
<dbReference type="NCBIfam" id="TIGR02843">
    <property type="entry name" value="CyoB"/>
    <property type="match status" value="1"/>
</dbReference>
<dbReference type="PANTHER" id="PTHR10422:SF35">
    <property type="entry name" value="CYTOCHROME BO(3) UBIQUINOL OXIDASE SUBUNIT 1"/>
    <property type="match status" value="1"/>
</dbReference>
<evidence type="ECO:0000256" key="14">
    <source>
        <dbReference type="SAM" id="MobiDB-lite"/>
    </source>
</evidence>
<dbReference type="PANTHER" id="PTHR10422">
    <property type="entry name" value="CYTOCHROME C OXIDASE SUBUNIT 1"/>
    <property type="match status" value="1"/>
</dbReference>
<dbReference type="GO" id="GO:0015990">
    <property type="term" value="P:electron transport coupled proton transport"/>
    <property type="evidence" value="ECO:0007669"/>
    <property type="project" value="TreeGrafter"/>
</dbReference>
<dbReference type="PRINTS" id="PR01165">
    <property type="entry name" value="CYCOXIDASEI"/>
</dbReference>
<feature type="transmembrane region" description="Helical" evidence="15">
    <location>
        <begin position="423"/>
        <end position="444"/>
    </location>
</feature>
<evidence type="ECO:0000256" key="13">
    <source>
        <dbReference type="ARBA" id="ARBA00023136"/>
    </source>
</evidence>
<keyword evidence="3" id="KW-0813">Transport</keyword>
<dbReference type="InterPro" id="IPR000883">
    <property type="entry name" value="Cyt_C_Oxase_1"/>
</dbReference>
<dbReference type="GO" id="GO:0022904">
    <property type="term" value="P:respiratory electron transport chain"/>
    <property type="evidence" value="ECO:0007669"/>
    <property type="project" value="TreeGrafter"/>
</dbReference>
<keyword evidence="9" id="KW-0249">Electron transport</keyword>
<dbReference type="Pfam" id="PF00115">
    <property type="entry name" value="COX1"/>
    <property type="match status" value="1"/>
</dbReference>
<dbReference type="OrthoDB" id="9759913at2"/>
<dbReference type="FunFam" id="1.20.210.10:FF:000002">
    <property type="entry name" value="Cytochrome o ubiquinol oxidase, subunit I"/>
    <property type="match status" value="1"/>
</dbReference>
<evidence type="ECO:0000256" key="15">
    <source>
        <dbReference type="SAM" id="Phobius"/>
    </source>
</evidence>
<evidence type="ECO:0000259" key="16">
    <source>
        <dbReference type="PROSITE" id="PS50855"/>
    </source>
</evidence>
<dbReference type="InterPro" id="IPR014207">
    <property type="entry name" value="Cyt_c_ubiqinol_oxidase_su1"/>
</dbReference>
<evidence type="ECO:0000256" key="5">
    <source>
        <dbReference type="ARBA" id="ARBA00022617"/>
    </source>
</evidence>
<evidence type="ECO:0000256" key="7">
    <source>
        <dbReference type="ARBA" id="ARBA00022692"/>
    </source>
</evidence>
<keyword evidence="8" id="KW-0479">Metal-binding</keyword>
<evidence type="ECO:0000256" key="3">
    <source>
        <dbReference type="ARBA" id="ARBA00022448"/>
    </source>
</evidence>
<feature type="transmembrane region" description="Helical" evidence="15">
    <location>
        <begin position="57"/>
        <end position="74"/>
    </location>
</feature>
<evidence type="ECO:0000256" key="10">
    <source>
        <dbReference type="ARBA" id="ARBA00022989"/>
    </source>
</evidence>
<feature type="transmembrane region" description="Helical" evidence="15">
    <location>
        <begin position="342"/>
        <end position="361"/>
    </location>
</feature>
<feature type="transmembrane region" description="Helical" evidence="15">
    <location>
        <begin position="317"/>
        <end position="336"/>
    </location>
</feature>
<feature type="transmembrane region" description="Helical" evidence="15">
    <location>
        <begin position="227"/>
        <end position="253"/>
    </location>
</feature>
<evidence type="ECO:0000256" key="1">
    <source>
        <dbReference type="ARBA" id="ARBA00004651"/>
    </source>
</evidence>
<protein>
    <submittedName>
        <fullName evidence="17">Cytochrome bo3 quinol oxidase subunit 1 apoprotein</fullName>
    </submittedName>
</protein>
<keyword evidence="4" id="KW-1003">Cell membrane</keyword>
<evidence type="ECO:0000313" key="17">
    <source>
        <dbReference type="EMBL" id="PTN10657.1"/>
    </source>
</evidence>
<name>A0A2T5C6S8_9BACT</name>
<feature type="transmembrane region" description="Helical" evidence="15">
    <location>
        <begin position="456"/>
        <end position="474"/>
    </location>
</feature>
<feature type="domain" description="Cytochrome oxidase subunit I profile" evidence="16">
    <location>
        <begin position="39"/>
        <end position="559"/>
    </location>
</feature>
<dbReference type="GO" id="GO:0009060">
    <property type="term" value="P:aerobic respiration"/>
    <property type="evidence" value="ECO:0007669"/>
    <property type="project" value="InterPro"/>
</dbReference>
<feature type="region of interest" description="Disordered" evidence="14">
    <location>
        <begin position="657"/>
        <end position="679"/>
    </location>
</feature>
<dbReference type="GO" id="GO:0016682">
    <property type="term" value="F:oxidoreductase activity, acting on diphenols and related substances as donors, oxygen as acceptor"/>
    <property type="evidence" value="ECO:0007669"/>
    <property type="project" value="InterPro"/>
</dbReference>
<keyword evidence="5" id="KW-0349">Heme</keyword>
<keyword evidence="13 15" id="KW-0472">Membrane</keyword>
<dbReference type="PROSITE" id="PS50855">
    <property type="entry name" value="COX1"/>
    <property type="match status" value="1"/>
</dbReference>
<keyword evidence="10 15" id="KW-1133">Transmembrane helix</keyword>
<comment type="subcellular location">
    <subcellularLocation>
        <location evidence="1">Cell membrane</location>
        <topology evidence="1">Multi-pass membrane protein</topology>
    </subcellularLocation>
</comment>
<dbReference type="Gene3D" id="1.20.210.10">
    <property type="entry name" value="Cytochrome c oxidase-like, subunit I domain"/>
    <property type="match status" value="1"/>
</dbReference>
<dbReference type="GO" id="GO:0005886">
    <property type="term" value="C:plasma membrane"/>
    <property type="evidence" value="ECO:0007669"/>
    <property type="project" value="UniProtKB-SubCell"/>
</dbReference>
<dbReference type="GO" id="GO:0009486">
    <property type="term" value="F:cytochrome bo3 ubiquinol oxidase activity"/>
    <property type="evidence" value="ECO:0007669"/>
    <property type="project" value="TreeGrafter"/>
</dbReference>
<evidence type="ECO:0000256" key="9">
    <source>
        <dbReference type="ARBA" id="ARBA00022982"/>
    </source>
</evidence>
<keyword evidence="18" id="KW-1185">Reference proteome</keyword>
<keyword evidence="7 15" id="KW-0812">Transmembrane</keyword>
<feature type="transmembrane region" description="Helical" evidence="15">
    <location>
        <begin position="382"/>
        <end position="403"/>
    </location>
</feature>
<comment type="similarity">
    <text evidence="2">Belongs to the heme-copper respiratory oxidase family.</text>
</comment>
<evidence type="ECO:0000256" key="2">
    <source>
        <dbReference type="ARBA" id="ARBA00009578"/>
    </source>
</evidence>
<dbReference type="RefSeq" id="WP_107820750.1">
    <property type="nucleotide sequence ID" value="NZ_OY782574.1"/>
</dbReference>
<feature type="transmembrane region" description="Helical" evidence="15">
    <location>
        <begin position="103"/>
        <end position="126"/>
    </location>
</feature>
<evidence type="ECO:0000313" key="18">
    <source>
        <dbReference type="Proteomes" id="UP000243525"/>
    </source>
</evidence>
<evidence type="ECO:0000256" key="11">
    <source>
        <dbReference type="ARBA" id="ARBA00023004"/>
    </source>
</evidence>
<dbReference type="AlphaFoldDB" id="A0A2T5C6S8"/>
<evidence type="ECO:0000256" key="8">
    <source>
        <dbReference type="ARBA" id="ARBA00022723"/>
    </source>
</evidence>
<feature type="transmembrane region" description="Helical" evidence="15">
    <location>
        <begin position="146"/>
        <end position="170"/>
    </location>
</feature>
<feature type="transmembrane region" description="Helical" evidence="15">
    <location>
        <begin position="190"/>
        <end position="215"/>
    </location>
</feature>
<evidence type="ECO:0000256" key="6">
    <source>
        <dbReference type="ARBA" id="ARBA00022660"/>
    </source>
</evidence>
<dbReference type="GO" id="GO:0046872">
    <property type="term" value="F:metal ion binding"/>
    <property type="evidence" value="ECO:0007669"/>
    <property type="project" value="UniProtKB-KW"/>
</dbReference>
<sequence>MLGKLSWSDIPLHDPIIMGALGSSTIGAIALLGLVTYKKWWGYLWNEWFTTVDHKKIGIMYIILAGVMMLRGFADAVMMRAQQAIAAGGNEGYLTSHHFDQVFGAHGTIMIIFVAMPFIIGLMNIIVPLQIGARDVAFPVMNSVSFYLTVAGAGLMMISLGVGEFANTGWTGLAPLFEKEFNPGVGVDYWAWAFQLSGMGTLLGGINFVVTILKMRAPGMSLMKMPLFTWTSLTSSVLIIFSFPVITGALTLLTLDRYLGMHFFTNDMGGNMMMWNNLFWMWGHPEVYIVILPAFGIFSEVVATFSSKRLFAYKSLVWATAVIMILSFTVWLHHFFTMGNTVNVNVFFGITTMLIAIPTGVKVYDWLFTMYRGRIRFTSPMYWTLGFLTAFVIGGMTGVLMAIPGADYVVHNSVFLVAHYHNMLIPGALFGYFAGFSYWFPKMFGFKLDEKWGKRAFWGWMIGFLVAFMPLYAVGFMGMPRRAAHYDDLSWQPYMITAAIGTAIVGLGIACQVIQIVVSIRKRESLVDATGDAWDGRTLEWATASPPAEYNFAVVPVVGDLDAFWEMKENGTAYKHYPVYADIQMPKNQPYGVIIGGLALAFGFAMIWYIWWLAIASLIGIIATIIISGSNDNDGYLIPASEVKRVEDLRFDRMKQAAKEEENEKSSKEEVYEYSDKNN</sequence>
<organism evidence="17 18">
    <name type="scientific">Mangrovibacterium marinum</name>
    <dbReference type="NCBI Taxonomy" id="1639118"/>
    <lineage>
        <taxon>Bacteria</taxon>
        <taxon>Pseudomonadati</taxon>
        <taxon>Bacteroidota</taxon>
        <taxon>Bacteroidia</taxon>
        <taxon>Marinilabiliales</taxon>
        <taxon>Prolixibacteraceae</taxon>
        <taxon>Mangrovibacterium</taxon>
    </lineage>
</organism>
<dbReference type="EMBL" id="QAAD01000001">
    <property type="protein sequence ID" value="PTN10657.1"/>
    <property type="molecule type" value="Genomic_DNA"/>
</dbReference>
<dbReference type="GO" id="GO:0020037">
    <property type="term" value="F:heme binding"/>
    <property type="evidence" value="ECO:0007669"/>
    <property type="project" value="InterPro"/>
</dbReference>
<feature type="transmembrane region" description="Helical" evidence="15">
    <location>
        <begin position="494"/>
        <end position="518"/>
    </location>
</feature>
<keyword evidence="12" id="KW-0186">Copper</keyword>
<dbReference type="GO" id="GO:0004129">
    <property type="term" value="F:cytochrome-c oxidase activity"/>
    <property type="evidence" value="ECO:0007669"/>
    <property type="project" value="InterPro"/>
</dbReference>
<keyword evidence="11" id="KW-0408">Iron</keyword>
<dbReference type="CDD" id="cd01662">
    <property type="entry name" value="Ubiquinol_Oxidase_I"/>
    <property type="match status" value="1"/>
</dbReference>
<accession>A0A2T5C6S8</accession>
<proteinExistence type="inferred from homology"/>
<dbReference type="InterPro" id="IPR023616">
    <property type="entry name" value="Cyt_c_oxase-like_su1_dom"/>
</dbReference>
<gene>
    <name evidence="17" type="ORF">C8N47_101308</name>
</gene>
<comment type="caution">
    <text evidence="17">The sequence shown here is derived from an EMBL/GenBank/DDBJ whole genome shotgun (WGS) entry which is preliminary data.</text>
</comment>
<feature type="transmembrane region" description="Helical" evidence="15">
    <location>
        <begin position="287"/>
        <end position="305"/>
    </location>
</feature>
<evidence type="ECO:0000256" key="12">
    <source>
        <dbReference type="ARBA" id="ARBA00023008"/>
    </source>
</evidence>
<evidence type="ECO:0000256" key="4">
    <source>
        <dbReference type="ARBA" id="ARBA00022475"/>
    </source>
</evidence>
<dbReference type="InterPro" id="IPR036927">
    <property type="entry name" value="Cyt_c_oxase-like_su1_sf"/>
</dbReference>
<feature type="transmembrane region" description="Helical" evidence="15">
    <location>
        <begin position="16"/>
        <end position="37"/>
    </location>
</feature>
<feature type="transmembrane region" description="Helical" evidence="15">
    <location>
        <begin position="594"/>
        <end position="627"/>
    </location>
</feature>
<dbReference type="Proteomes" id="UP000243525">
    <property type="component" value="Unassembled WGS sequence"/>
</dbReference>